<sequence>MKRKPKSPKIIFNTLNVDLLENNSGIFMGKNRQFYWSSAAKTHSGFGAVYGQENEISHNTHLVLKETAENQKEGKKI</sequence>
<dbReference type="Proteomes" id="UP001163104">
    <property type="component" value="Chromosome"/>
</dbReference>
<protein>
    <submittedName>
        <fullName evidence="1">Uncharacterized protein</fullName>
    </submittedName>
</protein>
<name>A0AA46SCX0_CYTFI</name>
<gene>
    <name evidence="1" type="ORF">OD459_12745</name>
</gene>
<dbReference type="RefSeq" id="WP_048010881.1">
    <property type="nucleotide sequence ID" value="NZ_CP107027.1"/>
</dbReference>
<accession>A0AA46SCX0</accession>
<dbReference type="AlphaFoldDB" id="A0AA46SCX0"/>
<evidence type="ECO:0000313" key="2">
    <source>
        <dbReference type="Proteomes" id="UP001163104"/>
    </source>
</evidence>
<organism evidence="1 2">
    <name type="scientific">Cytobacillus firmus</name>
    <name type="common">Bacillus firmus</name>
    <dbReference type="NCBI Taxonomy" id="1399"/>
    <lineage>
        <taxon>Bacteria</taxon>
        <taxon>Bacillati</taxon>
        <taxon>Bacillota</taxon>
        <taxon>Bacilli</taxon>
        <taxon>Bacillales</taxon>
        <taxon>Bacillaceae</taxon>
        <taxon>Cytobacillus</taxon>
    </lineage>
</organism>
<evidence type="ECO:0000313" key="1">
    <source>
        <dbReference type="EMBL" id="UYG93156.1"/>
    </source>
</evidence>
<dbReference type="EMBL" id="CP107027">
    <property type="protein sequence ID" value="UYG93156.1"/>
    <property type="molecule type" value="Genomic_DNA"/>
</dbReference>
<reference evidence="1" key="1">
    <citation type="submission" date="2022-10" db="EMBL/GenBank/DDBJ databases">
        <title>Mechanism of multi-heavy metal repair in Cytobacillus Firmus M7.</title>
        <authorList>
            <person name="Li X."/>
            <person name="Yu C."/>
        </authorList>
    </citation>
    <scope>NUCLEOTIDE SEQUENCE</scope>
    <source>
        <strain evidence="1">M7</strain>
    </source>
</reference>
<proteinExistence type="predicted"/>